<protein>
    <recommendedName>
        <fullName evidence="4">DUF2563 domain-containing protein</fullName>
    </recommendedName>
</protein>
<evidence type="ECO:0000313" key="3">
    <source>
        <dbReference type="Proteomes" id="UP000249324"/>
    </source>
</evidence>
<proteinExistence type="predicted"/>
<feature type="region of interest" description="Disordered" evidence="1">
    <location>
        <begin position="63"/>
        <end position="83"/>
    </location>
</feature>
<dbReference type="Proteomes" id="UP000249324">
    <property type="component" value="Unassembled WGS sequence"/>
</dbReference>
<dbReference type="AlphaFoldDB" id="A0ABD6FMH5"/>
<gene>
    <name evidence="2" type="ORF">DIU77_018355</name>
</gene>
<comment type="caution">
    <text evidence="2">The sequence shown here is derived from an EMBL/GenBank/DDBJ whole genome shotgun (WGS) entry which is preliminary data.</text>
</comment>
<organism evidence="2 3">
    <name type="scientific">Thermocrispum agreste</name>
    <dbReference type="NCBI Taxonomy" id="37925"/>
    <lineage>
        <taxon>Bacteria</taxon>
        <taxon>Bacillati</taxon>
        <taxon>Actinomycetota</taxon>
        <taxon>Actinomycetes</taxon>
        <taxon>Pseudonocardiales</taxon>
        <taxon>Pseudonocardiaceae</taxon>
        <taxon>Thermocrispum</taxon>
    </lineage>
</organism>
<evidence type="ECO:0008006" key="4">
    <source>
        <dbReference type="Google" id="ProtNLM"/>
    </source>
</evidence>
<evidence type="ECO:0000256" key="1">
    <source>
        <dbReference type="SAM" id="MobiDB-lite"/>
    </source>
</evidence>
<evidence type="ECO:0000313" key="2">
    <source>
        <dbReference type="EMBL" id="MFO7194207.1"/>
    </source>
</evidence>
<sequence length="83" mass="8467">MTDGYSKASQELGDGDPGTAFGHLSNAASAGSTVKAFHSNVNKELDAANELVQAAADALASAAERLRDDDGETAHSFGGSKRE</sequence>
<dbReference type="EMBL" id="QGUI02000383">
    <property type="protein sequence ID" value="MFO7194207.1"/>
    <property type="molecule type" value="Genomic_DNA"/>
</dbReference>
<accession>A0ABD6FMH5</accession>
<reference evidence="2 3" key="1">
    <citation type="journal article" date="2021" name="BMC Genomics">
        <title>Genome-resolved metagenome and metatranscriptome analyses of thermophilic composting reveal key bacterial players and their metabolic interactions.</title>
        <authorList>
            <person name="Braga L.P.P."/>
            <person name="Pereira R.V."/>
            <person name="Martins L.F."/>
            <person name="Moura L.M.S."/>
            <person name="Sanchez F.B."/>
            <person name="Patane J.S.L."/>
            <person name="da Silva A.M."/>
            <person name="Setubal J.C."/>
        </authorList>
    </citation>
    <scope>NUCLEOTIDE SEQUENCE [LARGE SCALE GENOMIC DNA]</scope>
    <source>
        <strain evidence="2">ZC4RG45</strain>
    </source>
</reference>
<name>A0ABD6FMH5_9PSEU</name>
<feature type="region of interest" description="Disordered" evidence="1">
    <location>
        <begin position="1"/>
        <end position="25"/>
    </location>
</feature>